<reference evidence="2 3" key="1">
    <citation type="submission" date="2018-11" db="EMBL/GenBank/DDBJ databases">
        <authorList>
            <consortium name="Pathogen Informatics"/>
        </authorList>
    </citation>
    <scope>NUCLEOTIDE SEQUENCE [LARGE SCALE GENOMIC DNA]</scope>
</reference>
<evidence type="ECO:0000256" key="1">
    <source>
        <dbReference type="SAM" id="MobiDB-lite"/>
    </source>
</evidence>
<evidence type="ECO:0000313" key="4">
    <source>
        <dbReference type="WBParaSite" id="HPBE_0000516801-mRNA-1"/>
    </source>
</evidence>
<feature type="region of interest" description="Disordered" evidence="1">
    <location>
        <begin position="1"/>
        <end position="31"/>
    </location>
</feature>
<proteinExistence type="predicted"/>
<evidence type="ECO:0000313" key="2">
    <source>
        <dbReference type="EMBL" id="VDO63615.1"/>
    </source>
</evidence>
<dbReference type="EMBL" id="UZAH01025425">
    <property type="protein sequence ID" value="VDO63615.1"/>
    <property type="molecule type" value="Genomic_DNA"/>
</dbReference>
<dbReference type="WBParaSite" id="HPBE_0000516801-mRNA-1">
    <property type="protein sequence ID" value="HPBE_0000516801-mRNA-1"/>
    <property type="gene ID" value="HPBE_0000516801"/>
</dbReference>
<protein>
    <submittedName>
        <fullName evidence="4">C2H2-type domain-containing protein</fullName>
    </submittedName>
</protein>
<dbReference type="AlphaFoldDB" id="A0A3P8ASF4"/>
<feature type="compositionally biased region" description="Basic residues" evidence="1">
    <location>
        <begin position="1"/>
        <end position="11"/>
    </location>
</feature>
<gene>
    <name evidence="2" type="ORF">HPBE_LOCUS5169</name>
</gene>
<sequence length="985" mass="114472">MGRQRPRKTRKQSADEEDSLEKHTNGTEVIHHSRRLCTRRIKEINDDKESLANNKGAPPSTMLARLNRSRMVKDVVAMKPSVSGLIPKNDEGVDENSKVQDSNEYLRELTAHALNGMTSVDFRDRMLSSLRTYKAMSTLDAGTRPVFQPYLRRNLLYRLAFADRAVPSFTFGEDEPPLVWPWSAVRPVTQRTPRERKKRLSELMEALITRSAIEQDIRRCEDIRNFRFSIGTLAAFKKTRDKQTLYRSVAYRNFLRSRGMLLPFSARKHVDTSDDSGRVSYPPHLTLVPEDSATLSFRMVCHHLLEGERLAKIQVYTVRQTGEVFEQAVMHFVTSLVELYAPTLLIEIIALRSSEQDKMNHDISSPMIVSELEYWTKRLHTNPFLQMRVVCGPMYDDESDCCLSERSSKSSNGVKGDDELSACSEVEDTLPQRVELKRTIDPYLGVFRPGEDGKYVNHVQTIEAIFRPLKSMGRTNLAIVQNWLRLEIPPLITYRISSGMMPREEEDETLATLRGKPVPRVLNFASLTEVQKMGWLTVVDQYQTDKCIVCGRSFHNMYALMLHYHLSYPRLSFQLNFRIDPRQYENWHRLHVDVFLNPDFDDVHEVTTDGRGNWIRVGDPLYIWSRDQAIELRSKLRMDLTIFCDSLKSAGQTLDDPVEECRFIHPESGRWLYRGERLPRYARHLPAPGHEVLIHNATRRLLDFVDLSDGSKWFMITWNTMMITMGKARCDEAGPYWLNRLFLELHMDTMVRYKQRSHFIYQLNTQTQRGRPITDLEDLVLRLYYAKRDYDPLLDELHPLRDWIYADLKRGYEKYRTDLDKPHKDSSGMRRSFPKMYRTDPSTISSEQLHRLFIEILEAGVVVPFSHPFRKYLLNVVDVLFEGQMPACIARLREQDDLLSSSRFQASQTYDALLEIDVLIRYSSGKEGCDHLSPSHATVQLRIQFTSWHHEEECVVHSEEVFSFVISCPPSFVDHCALDISFPSM</sequence>
<feature type="compositionally biased region" description="Basic and acidic residues" evidence="1">
    <location>
        <begin position="20"/>
        <end position="31"/>
    </location>
</feature>
<reference evidence="4" key="2">
    <citation type="submission" date="2019-09" db="UniProtKB">
        <authorList>
            <consortium name="WormBaseParasite"/>
        </authorList>
    </citation>
    <scope>IDENTIFICATION</scope>
</reference>
<organism evidence="2">
    <name type="scientific">Heligmosomoides polygyrus</name>
    <name type="common">Parasitic roundworm</name>
    <dbReference type="NCBI Taxonomy" id="6339"/>
    <lineage>
        <taxon>Eukaryota</taxon>
        <taxon>Metazoa</taxon>
        <taxon>Ecdysozoa</taxon>
        <taxon>Nematoda</taxon>
        <taxon>Chromadorea</taxon>
        <taxon>Rhabditida</taxon>
        <taxon>Rhabditina</taxon>
        <taxon>Rhabditomorpha</taxon>
        <taxon>Strongyloidea</taxon>
        <taxon>Heligmosomidae</taxon>
        <taxon>Heligmosomoides</taxon>
    </lineage>
</organism>
<dbReference type="Proteomes" id="UP000050761">
    <property type="component" value="Unassembled WGS sequence"/>
</dbReference>
<name>A0A3P8ASF4_HELPZ</name>
<accession>A0A3P8ASF4</accession>
<evidence type="ECO:0000313" key="3">
    <source>
        <dbReference type="Proteomes" id="UP000050761"/>
    </source>
</evidence>
<dbReference type="OrthoDB" id="166746at2759"/>
<keyword evidence="3" id="KW-1185">Reference proteome</keyword>